<name>A0A3Q7IUE6_SOLLC</name>
<sequence>RISSVTQKNLTGLLFSTLVVMRSYVDLICSIGSMVKFGLTMMMMRLSLQYYISFICLCTLARRDRCEFLEFILI</sequence>
<dbReference type="InParanoid" id="A0A3Q7IUE6"/>
<organism evidence="2">
    <name type="scientific">Solanum lycopersicum</name>
    <name type="common">Tomato</name>
    <name type="synonym">Lycopersicon esculentum</name>
    <dbReference type="NCBI Taxonomy" id="4081"/>
    <lineage>
        <taxon>Eukaryota</taxon>
        <taxon>Viridiplantae</taxon>
        <taxon>Streptophyta</taxon>
        <taxon>Embryophyta</taxon>
        <taxon>Tracheophyta</taxon>
        <taxon>Spermatophyta</taxon>
        <taxon>Magnoliopsida</taxon>
        <taxon>eudicotyledons</taxon>
        <taxon>Gunneridae</taxon>
        <taxon>Pentapetalae</taxon>
        <taxon>asterids</taxon>
        <taxon>lamiids</taxon>
        <taxon>Solanales</taxon>
        <taxon>Solanaceae</taxon>
        <taxon>Solanoideae</taxon>
        <taxon>Solaneae</taxon>
        <taxon>Solanum</taxon>
        <taxon>Solanum subgen. Lycopersicon</taxon>
    </lineage>
</organism>
<keyword evidence="1" id="KW-1133">Transmembrane helix</keyword>
<dbReference type="Proteomes" id="UP000004994">
    <property type="component" value="Chromosome 11"/>
</dbReference>
<evidence type="ECO:0000313" key="2">
    <source>
        <dbReference type="EnsemblPlants" id="Solyc11g018830.2.1"/>
    </source>
</evidence>
<evidence type="ECO:0000313" key="3">
    <source>
        <dbReference type="Proteomes" id="UP000004994"/>
    </source>
</evidence>
<protein>
    <submittedName>
        <fullName evidence="2">Uncharacterized protein</fullName>
    </submittedName>
</protein>
<evidence type="ECO:0000256" key="1">
    <source>
        <dbReference type="SAM" id="Phobius"/>
    </source>
</evidence>
<keyword evidence="1" id="KW-0812">Transmembrane</keyword>
<reference evidence="2" key="1">
    <citation type="journal article" date="2012" name="Nature">
        <title>The tomato genome sequence provides insights into fleshy fruit evolution.</title>
        <authorList>
            <consortium name="Tomato Genome Consortium"/>
        </authorList>
    </citation>
    <scope>NUCLEOTIDE SEQUENCE [LARGE SCALE GENOMIC DNA]</scope>
    <source>
        <strain evidence="2">cv. Heinz 1706</strain>
    </source>
</reference>
<keyword evidence="3" id="KW-1185">Reference proteome</keyword>
<dbReference type="EnsemblPlants" id="Solyc11g018830.2.1">
    <property type="protein sequence ID" value="Solyc11g018830.2.1"/>
    <property type="gene ID" value="Solyc11g018830.2"/>
</dbReference>
<dbReference type="Gramene" id="Solyc11g018830.2.1">
    <property type="protein sequence ID" value="Solyc11g018830.2.1"/>
    <property type="gene ID" value="Solyc11g018830.2"/>
</dbReference>
<accession>A0A3Q7IUE6</accession>
<dbReference type="AlphaFoldDB" id="A0A3Q7IUE6"/>
<reference evidence="2" key="2">
    <citation type="submission" date="2019-01" db="UniProtKB">
        <authorList>
            <consortium name="EnsemblPlants"/>
        </authorList>
    </citation>
    <scope>IDENTIFICATION</scope>
    <source>
        <strain evidence="2">cv. Heinz 1706</strain>
    </source>
</reference>
<proteinExistence type="predicted"/>
<keyword evidence="1" id="KW-0472">Membrane</keyword>
<feature type="transmembrane region" description="Helical" evidence="1">
    <location>
        <begin position="12"/>
        <end position="35"/>
    </location>
</feature>